<dbReference type="SUPFAM" id="SSF51905">
    <property type="entry name" value="FAD/NAD(P)-binding domain"/>
    <property type="match status" value="1"/>
</dbReference>
<evidence type="ECO:0000256" key="4">
    <source>
        <dbReference type="SAM" id="MobiDB-lite"/>
    </source>
</evidence>
<dbReference type="Proteomes" id="UP001296104">
    <property type="component" value="Unassembled WGS sequence"/>
</dbReference>
<accession>A0AAI8Z7Q4</accession>
<evidence type="ECO:0000259" key="5">
    <source>
        <dbReference type="Pfam" id="PF01266"/>
    </source>
</evidence>
<proteinExistence type="predicted"/>
<feature type="region of interest" description="Disordered" evidence="4">
    <location>
        <begin position="200"/>
        <end position="281"/>
    </location>
</feature>
<dbReference type="Gene3D" id="3.30.9.10">
    <property type="entry name" value="D-Amino Acid Oxidase, subunit A, domain 2"/>
    <property type="match status" value="1"/>
</dbReference>
<evidence type="ECO:0000256" key="2">
    <source>
        <dbReference type="ARBA" id="ARBA00039785"/>
    </source>
</evidence>
<dbReference type="InterPro" id="IPR006076">
    <property type="entry name" value="FAD-dep_OxRdtase"/>
</dbReference>
<evidence type="ECO:0000313" key="7">
    <source>
        <dbReference type="Proteomes" id="UP001296104"/>
    </source>
</evidence>
<reference evidence="6" key="1">
    <citation type="submission" date="2023-11" db="EMBL/GenBank/DDBJ databases">
        <authorList>
            <person name="Alioto T."/>
            <person name="Alioto T."/>
            <person name="Gomez Garrido J."/>
        </authorList>
    </citation>
    <scope>NUCLEOTIDE SEQUENCE</scope>
</reference>
<feature type="domain" description="FAD dependent oxidoreductase" evidence="5">
    <location>
        <begin position="385"/>
        <end position="604"/>
    </location>
</feature>
<sequence length="613" mass="64962">MSTTDKPTTRTTANRTVIKQFEKDDKVKTSKCKVCGKRVTKYSQRCGACGIRICHECLEPDGTSVSGHKDMADDYVNHGCWCGFRSKFNPAFSGKIPVVQKQPSVKKEKKAESSSTSSSTAQQQKVPQEDGVSPANGKVAVNLNPSNNAGETSKPKRKRSTEDSSKAPSPKRQKNAKQQSPAEARLARALEILASEDYEDGLDRLPKKPAPRAAAKKPAVEKKKSSSQNPSSSDLSSPPSHSSQEKSAPAPAAAKSKHMRKPSSTARAGRSAGPPVSQEKPNEGIVIIGAGVIGLFTALELATKDATAGKAPRITVVDVNDGICCLASGHSAGVLSHRGLDDGLLPLVDAAYARWAKLFDEEDDFFDLVGLGRMDQAAEDEDHFGHLDPLRLAKWLHQRCEALGVAFRLASHPTAIVRNAGYQVTGVCVKGANAVGSKGLVIPCSQVVLAAGPFTPALYQHLCHGDAALPPTEVQQAHWVDLPISKETLASKPTGALSMAPQETPGGEKVLRLAMCLESTGTKVDTTKAMPQGQPRWKESIAGRFRQVIERHVPAAAALPLGAHGAAYVSTGPVLAARGQVYLAYGFGFHGTTLAPGVGEFIAQKMLGEATAV</sequence>
<keyword evidence="1" id="KW-0560">Oxidoreductase</keyword>
<name>A0AAI8Z7Q4_9PEZI</name>
<evidence type="ECO:0000256" key="3">
    <source>
        <dbReference type="ARBA" id="ARBA00046185"/>
    </source>
</evidence>
<dbReference type="EMBL" id="CAVMBE010000099">
    <property type="protein sequence ID" value="CAK4033980.1"/>
    <property type="molecule type" value="Genomic_DNA"/>
</dbReference>
<keyword evidence="7" id="KW-1185">Reference proteome</keyword>
<gene>
    <name evidence="6" type="ORF">LECACI_7A009138</name>
</gene>
<comment type="caution">
    <text evidence="6">The sequence shown here is derived from an EMBL/GenBank/DDBJ whole genome shotgun (WGS) entry which is preliminary data.</text>
</comment>
<dbReference type="PANTHER" id="PTHR13847">
    <property type="entry name" value="SARCOSINE DEHYDROGENASE-RELATED"/>
    <property type="match status" value="1"/>
</dbReference>
<feature type="region of interest" description="Disordered" evidence="4">
    <location>
        <begin position="99"/>
        <end position="183"/>
    </location>
</feature>
<dbReference type="InterPro" id="IPR036188">
    <property type="entry name" value="FAD/NAD-bd_sf"/>
</dbReference>
<evidence type="ECO:0000313" key="6">
    <source>
        <dbReference type="EMBL" id="CAK4033980.1"/>
    </source>
</evidence>
<dbReference type="GO" id="GO:0016491">
    <property type="term" value="F:oxidoreductase activity"/>
    <property type="evidence" value="ECO:0007669"/>
    <property type="project" value="UniProtKB-KW"/>
</dbReference>
<protein>
    <recommendedName>
        <fullName evidence="2">FAD-dependent oxidoreductase domain-containing protein 1</fullName>
    </recommendedName>
</protein>
<dbReference type="PANTHER" id="PTHR13847:SF287">
    <property type="entry name" value="FAD-DEPENDENT OXIDOREDUCTASE DOMAIN-CONTAINING PROTEIN 1"/>
    <property type="match status" value="1"/>
</dbReference>
<feature type="compositionally biased region" description="Low complexity" evidence="4">
    <location>
        <begin position="113"/>
        <end position="126"/>
    </location>
</feature>
<feature type="compositionally biased region" description="Low complexity" evidence="4">
    <location>
        <begin position="226"/>
        <end position="254"/>
    </location>
</feature>
<evidence type="ECO:0000256" key="1">
    <source>
        <dbReference type="ARBA" id="ARBA00023002"/>
    </source>
</evidence>
<dbReference type="AlphaFoldDB" id="A0AAI8Z7Q4"/>
<dbReference type="GO" id="GO:0005737">
    <property type="term" value="C:cytoplasm"/>
    <property type="evidence" value="ECO:0007669"/>
    <property type="project" value="TreeGrafter"/>
</dbReference>
<organism evidence="6 7">
    <name type="scientific">Lecanosticta acicola</name>
    <dbReference type="NCBI Taxonomy" id="111012"/>
    <lineage>
        <taxon>Eukaryota</taxon>
        <taxon>Fungi</taxon>
        <taxon>Dikarya</taxon>
        <taxon>Ascomycota</taxon>
        <taxon>Pezizomycotina</taxon>
        <taxon>Dothideomycetes</taxon>
        <taxon>Dothideomycetidae</taxon>
        <taxon>Mycosphaerellales</taxon>
        <taxon>Mycosphaerellaceae</taxon>
        <taxon>Lecanosticta</taxon>
    </lineage>
</organism>
<dbReference type="Gene3D" id="3.50.50.60">
    <property type="entry name" value="FAD/NAD(P)-binding domain"/>
    <property type="match status" value="2"/>
</dbReference>
<comment type="function">
    <text evidence="3">Required for the assembly of the mitochondrial membrane respiratory chain NADH dehydrogenase (Complex I). Involved in mid-late stages of complex I assembly.</text>
</comment>
<dbReference type="Pfam" id="PF01266">
    <property type="entry name" value="DAO"/>
    <property type="match status" value="2"/>
</dbReference>
<feature type="domain" description="FAD dependent oxidoreductase" evidence="5">
    <location>
        <begin position="285"/>
        <end position="363"/>
    </location>
</feature>